<accession>A0A0S4WZR1</accession>
<name>A0A0S4WZR1_RALSL</name>
<gene>
    <name evidence="1" type="ORF">RUN215_v1_1150008</name>
</gene>
<protein>
    <submittedName>
        <fullName evidence="1">Uncharacterized protein</fullName>
    </submittedName>
</protein>
<dbReference type="PATRIC" id="fig|305.109.peg.2831"/>
<proteinExistence type="predicted"/>
<reference evidence="1" key="1">
    <citation type="submission" date="2015-10" db="EMBL/GenBank/DDBJ databases">
        <authorList>
            <person name="Gilbert D.G."/>
        </authorList>
    </citation>
    <scope>NUCLEOTIDE SEQUENCE</scope>
    <source>
        <strain evidence="1">Phyl III-seqv23</strain>
    </source>
</reference>
<dbReference type="Gene3D" id="3.40.50.720">
    <property type="entry name" value="NAD(P)-binding Rossmann-like Domain"/>
    <property type="match status" value="1"/>
</dbReference>
<sequence>MKIENAVALVTGANRGIGLTFAHELLARCARKIYTDYPALWA</sequence>
<dbReference type="AlphaFoldDB" id="A0A0S4WZR1"/>
<dbReference type="InterPro" id="IPR036291">
    <property type="entry name" value="NAD(P)-bd_dom_sf"/>
</dbReference>
<dbReference type="SUPFAM" id="SSF51735">
    <property type="entry name" value="NAD(P)-binding Rossmann-fold domains"/>
    <property type="match status" value="1"/>
</dbReference>
<evidence type="ECO:0000313" key="1">
    <source>
        <dbReference type="EMBL" id="CUV57139.1"/>
    </source>
</evidence>
<dbReference type="EMBL" id="LN899820">
    <property type="protein sequence ID" value="CUV57139.1"/>
    <property type="molecule type" value="Genomic_DNA"/>
</dbReference>
<organism evidence="1">
    <name type="scientific">Ralstonia solanacearum</name>
    <name type="common">Pseudomonas solanacearum</name>
    <dbReference type="NCBI Taxonomy" id="305"/>
    <lineage>
        <taxon>Bacteria</taxon>
        <taxon>Pseudomonadati</taxon>
        <taxon>Pseudomonadota</taxon>
        <taxon>Betaproteobacteria</taxon>
        <taxon>Burkholderiales</taxon>
        <taxon>Burkholderiaceae</taxon>
        <taxon>Ralstonia</taxon>
        <taxon>Ralstonia solanacearum species complex</taxon>
    </lineage>
</organism>